<gene>
    <name evidence="1" type="ordered locus">Dred_1417</name>
</gene>
<dbReference type="STRING" id="349161.Dred_1417"/>
<dbReference type="EMBL" id="CP000612">
    <property type="protein sequence ID" value="ABO49947.1"/>
    <property type="molecule type" value="Genomic_DNA"/>
</dbReference>
<proteinExistence type="predicted"/>
<organism evidence="1 2">
    <name type="scientific">Desulforamulus reducens (strain ATCC BAA-1160 / DSM 100696 / MI-1)</name>
    <name type="common">Desulfotomaculum reducens</name>
    <dbReference type="NCBI Taxonomy" id="349161"/>
    <lineage>
        <taxon>Bacteria</taxon>
        <taxon>Bacillati</taxon>
        <taxon>Bacillota</taxon>
        <taxon>Clostridia</taxon>
        <taxon>Eubacteriales</taxon>
        <taxon>Peptococcaceae</taxon>
        <taxon>Desulforamulus</taxon>
    </lineage>
</organism>
<keyword evidence="2" id="KW-1185">Reference proteome</keyword>
<name>A4J4E4_DESRM</name>
<dbReference type="HOGENOM" id="CLU_3215407_0_0_9"/>
<dbReference type="Proteomes" id="UP000001556">
    <property type="component" value="Chromosome"/>
</dbReference>
<evidence type="ECO:0000313" key="2">
    <source>
        <dbReference type="Proteomes" id="UP000001556"/>
    </source>
</evidence>
<evidence type="ECO:0000313" key="1">
    <source>
        <dbReference type="EMBL" id="ABO49947.1"/>
    </source>
</evidence>
<sequence length="44" mass="4847">MIKEKDFDDVVIPKSDTQSGPGLIRLKDVLADETNPLATFNEEG</sequence>
<reference evidence="1 2" key="1">
    <citation type="submission" date="2007-03" db="EMBL/GenBank/DDBJ databases">
        <title>Complete sequence of Desulfotomaculum reducens MI-1.</title>
        <authorList>
            <consortium name="US DOE Joint Genome Institute"/>
            <person name="Copeland A."/>
            <person name="Lucas S."/>
            <person name="Lapidus A."/>
            <person name="Barry K."/>
            <person name="Detter J.C."/>
            <person name="Glavina del Rio T."/>
            <person name="Hammon N."/>
            <person name="Israni S."/>
            <person name="Dalin E."/>
            <person name="Tice H."/>
            <person name="Pitluck S."/>
            <person name="Sims D."/>
            <person name="Brettin T."/>
            <person name="Bruce D."/>
            <person name="Han C."/>
            <person name="Tapia R."/>
            <person name="Schmutz J."/>
            <person name="Larimer F."/>
            <person name="Land M."/>
            <person name="Hauser L."/>
            <person name="Kyrpides N."/>
            <person name="Kim E."/>
            <person name="Tebo B.M."/>
            <person name="Richardson P."/>
        </authorList>
    </citation>
    <scope>NUCLEOTIDE SEQUENCE [LARGE SCALE GENOMIC DNA]</scope>
    <source>
        <strain evidence="1 2">MI-1</strain>
    </source>
</reference>
<accession>A4J4E4</accession>
<dbReference type="AlphaFoldDB" id="A4J4E4"/>
<dbReference type="KEGG" id="drm:Dred_1417"/>
<protein>
    <submittedName>
        <fullName evidence="1">Uncharacterized protein</fullName>
    </submittedName>
</protein>
<dbReference type="RefSeq" id="WP_011877766.1">
    <property type="nucleotide sequence ID" value="NC_009253.1"/>
</dbReference>